<proteinExistence type="predicted"/>
<reference evidence="1 2" key="1">
    <citation type="journal article" date="2019" name="Environ. Microbiol.">
        <title>Genomics insights into ecotype formation of ammonia-oxidizing archaea in the deep ocean.</title>
        <authorList>
            <person name="Wang Y."/>
            <person name="Huang J.M."/>
            <person name="Cui G.J."/>
            <person name="Nunoura T."/>
            <person name="Takaki Y."/>
            <person name="Li W.L."/>
            <person name="Li J."/>
            <person name="Gao Z.M."/>
            <person name="Takai K."/>
            <person name="Zhang A.Q."/>
            <person name="Stepanauskas R."/>
        </authorList>
    </citation>
    <scope>NUCLEOTIDE SEQUENCE [LARGE SCALE GENOMIC DNA]</scope>
    <source>
        <strain evidence="1 2">L15a</strain>
    </source>
</reference>
<protein>
    <submittedName>
        <fullName evidence="1">Glycosyltransferase</fullName>
    </submittedName>
</protein>
<dbReference type="GO" id="GO:0016740">
    <property type="term" value="F:transferase activity"/>
    <property type="evidence" value="ECO:0007669"/>
    <property type="project" value="UniProtKB-KW"/>
</dbReference>
<comment type="caution">
    <text evidence="1">The sequence shown here is derived from an EMBL/GenBank/DDBJ whole genome shotgun (WGS) entry which is preliminary data.</text>
</comment>
<sequence>MSLEIFYRDYKPQKTLRILVYPNITYAKDLEKDSYIQVIYSMITELNKIRNDLFFYLIMPKHMMMFSEIENTHQFIIRFPSYPQNMRMHFNVKDFDIIRHRKWDFDLIFSHLPEHTLNIKNVLYNTSSHNPPIVGYCHWFDIKDVVVSSMHALNYNLIGILEMKRCYLNTQAQKELVLEEAKTILSKRNCKRLDEILTVQHPGIRRSDVIDVAGIEKKTEKRISFNHRPATYKDFDNFMKIVDELWKQRQDFKVWIPLLESSNRPYVYVDKFDKLGYYRELRKCRVGYSPKQQYGGWSVATTDGIMNGTPYIMYDALYYKELNPTADFFKTNDDAIKLLNLYLNDLVHRNNMAGINLKCLRDNLVYENEMQDMLNYFDEVVSKEKRITDRSERFKEMMAHLKNSKQVSKEKLTEWIQNDRPYGKSLSPYRRSLLDHPNVYDSDGAVPHYIWKE</sequence>
<gene>
    <name evidence="1" type="ORF">HX858_08230</name>
</gene>
<dbReference type="SUPFAM" id="SSF53756">
    <property type="entry name" value="UDP-Glycosyltransferase/glycogen phosphorylase"/>
    <property type="match status" value="1"/>
</dbReference>
<evidence type="ECO:0000313" key="1">
    <source>
        <dbReference type="EMBL" id="NWJ57719.1"/>
    </source>
</evidence>
<accession>A0A7K4MW29</accession>
<dbReference type="EMBL" id="JACATH010000012">
    <property type="protein sequence ID" value="NWJ57719.1"/>
    <property type="molecule type" value="Genomic_DNA"/>
</dbReference>
<keyword evidence="1" id="KW-0808">Transferase</keyword>
<dbReference type="Proteomes" id="UP000575480">
    <property type="component" value="Unassembled WGS sequence"/>
</dbReference>
<organism evidence="1 2">
    <name type="scientific">Marine Group I thaumarchaeote</name>
    <dbReference type="NCBI Taxonomy" id="2511932"/>
    <lineage>
        <taxon>Archaea</taxon>
        <taxon>Nitrososphaerota</taxon>
        <taxon>Marine Group I</taxon>
    </lineage>
</organism>
<dbReference type="AlphaFoldDB" id="A0A7K4MW29"/>
<evidence type="ECO:0000313" key="2">
    <source>
        <dbReference type="Proteomes" id="UP000575480"/>
    </source>
</evidence>
<name>A0A7K4MW29_9ARCH</name>